<reference evidence="3 4" key="1">
    <citation type="submission" date="2023-05" db="EMBL/GenBank/DDBJ databases">
        <title>Sequencing and Assembly of Streptomyces sp. NP73.</title>
        <authorList>
            <person name="Konwar A.N."/>
            <person name="Saikia K."/>
            <person name="Thakur D."/>
        </authorList>
    </citation>
    <scope>NUCLEOTIDE SEQUENCE [LARGE SCALE GENOMIC DNA]</scope>
    <source>
        <strain evidence="3 4">NP73</strain>
    </source>
</reference>
<dbReference type="SUPFAM" id="SSF89372">
    <property type="entry name" value="Fucose-specific lectin"/>
    <property type="match status" value="1"/>
</dbReference>
<dbReference type="EMBL" id="JASITI010000088">
    <property type="protein sequence ID" value="MDK9501086.1"/>
    <property type="molecule type" value="Genomic_DNA"/>
</dbReference>
<dbReference type="RefSeq" id="WP_285346522.1">
    <property type="nucleotide sequence ID" value="NZ_JASITI010000088.1"/>
</dbReference>
<evidence type="ECO:0000313" key="4">
    <source>
        <dbReference type="Proteomes" id="UP001223390"/>
    </source>
</evidence>
<keyword evidence="1" id="KW-0732">Signal</keyword>
<sequence>MVHDHRRTAPQRGTAIITNRIKAGVLAAATVAGLALATAPADAADHCKAGGGAVYICQYKVTKHKLPDGGKQQFLVGTDNAVWTRWTDSDGDWTHWSSMGGTARSEIVVIDRFSGGDPWQFSLSVEGNDGWRFVKTRHHDGSWTDWYPMPDPV</sequence>
<comment type="caution">
    <text evidence="3">The sequence shown here is derived from an EMBL/GenBank/DDBJ whole genome shotgun (WGS) entry which is preliminary data.</text>
</comment>
<feature type="signal peptide" evidence="1">
    <location>
        <begin position="1"/>
        <end position="43"/>
    </location>
</feature>
<keyword evidence="4" id="KW-1185">Reference proteome</keyword>
<gene>
    <name evidence="3" type="ORF">QEZ40_007293</name>
</gene>
<organism evidence="3 4">
    <name type="scientific">Streptomyces katrae</name>
    <dbReference type="NCBI Taxonomy" id="68223"/>
    <lineage>
        <taxon>Bacteria</taxon>
        <taxon>Bacillati</taxon>
        <taxon>Actinomycetota</taxon>
        <taxon>Actinomycetes</taxon>
        <taxon>Kitasatosporales</taxon>
        <taxon>Streptomycetaceae</taxon>
        <taxon>Streptomyces</taxon>
    </lineage>
</organism>
<feature type="chain" id="PRO_5045369387" description="PLL-like beta propeller domain-containing protein" evidence="1">
    <location>
        <begin position="44"/>
        <end position="153"/>
    </location>
</feature>
<feature type="domain" description="PLL-like beta propeller" evidence="2">
    <location>
        <begin position="64"/>
        <end position="147"/>
    </location>
</feature>
<evidence type="ECO:0000259" key="2">
    <source>
        <dbReference type="Pfam" id="PF26607"/>
    </source>
</evidence>
<dbReference type="Proteomes" id="UP001223390">
    <property type="component" value="Unassembled WGS sequence"/>
</dbReference>
<evidence type="ECO:0000313" key="3">
    <source>
        <dbReference type="EMBL" id="MDK9501086.1"/>
    </source>
</evidence>
<evidence type="ECO:0000256" key="1">
    <source>
        <dbReference type="SAM" id="SignalP"/>
    </source>
</evidence>
<proteinExistence type="predicted"/>
<name>A0ABT7H5C8_9ACTN</name>
<dbReference type="Pfam" id="PF26607">
    <property type="entry name" value="DUF8189"/>
    <property type="match status" value="1"/>
</dbReference>
<protein>
    <recommendedName>
        <fullName evidence="2">PLL-like beta propeller domain-containing protein</fullName>
    </recommendedName>
</protein>
<dbReference type="InterPro" id="IPR058502">
    <property type="entry name" value="PLL-like_beta-prop"/>
</dbReference>
<accession>A0ABT7H5C8</accession>